<dbReference type="InterPro" id="IPR020471">
    <property type="entry name" value="AKR"/>
</dbReference>
<sequence length="357" mass="40299">MAQRLRSACDKELPKMEYVRLGNTGLRVSRICLGCMTYGSSAWSPWVKDEEESFEFIKEAYENLGINFFDTADTYSNGQSERVLGNALRKLNVPRSRVVIATKVYAPVHKDMSKLFNVENIDKDPELVNGYGLSRKHILDAVDASLERLGVDYIDLYQIHRLDTQTPMEEIMEALNDVVRSGKVRYIGASTMAAWQFQKLNAIAERNGWAKFVSMQNLYNLLYREEEREMVPYVVDAKIGMIPWSPLAMGALTGRDRGNTDRSQTRFSFSMFPAAQQESNATIIDRVQEIANKYHATSAQIALAWEFTKPYVSAPIIGASRIAQLHDLVGALAIKLTEEDVKYLEEAYTPRAPIASG</sequence>
<comment type="caution">
    <text evidence="3">The sequence shown here is derived from an EMBL/GenBank/DDBJ whole genome shotgun (WGS) entry which is preliminary data.</text>
</comment>
<dbReference type="Pfam" id="PF00248">
    <property type="entry name" value="Aldo_ket_red"/>
    <property type="match status" value="1"/>
</dbReference>
<dbReference type="GO" id="GO:0005829">
    <property type="term" value="C:cytosol"/>
    <property type="evidence" value="ECO:0007669"/>
    <property type="project" value="UniProtKB-ARBA"/>
</dbReference>
<evidence type="ECO:0000256" key="1">
    <source>
        <dbReference type="ARBA" id="ARBA00023002"/>
    </source>
</evidence>
<dbReference type="Gene3D" id="3.20.20.100">
    <property type="entry name" value="NADP-dependent oxidoreductase domain"/>
    <property type="match status" value="1"/>
</dbReference>
<dbReference type="Proteomes" id="UP000469890">
    <property type="component" value="Unassembled WGS sequence"/>
</dbReference>
<dbReference type="InterPro" id="IPR036812">
    <property type="entry name" value="NAD(P)_OxRdtase_dom_sf"/>
</dbReference>
<dbReference type="FunFam" id="3.20.20.100:FF:000004">
    <property type="entry name" value="Oxidoreductase, aldo/keto reductase"/>
    <property type="match status" value="1"/>
</dbReference>
<dbReference type="CDD" id="cd19079">
    <property type="entry name" value="AKR_EcYajO-like"/>
    <property type="match status" value="1"/>
</dbReference>
<dbReference type="AlphaFoldDB" id="A0A8H4F162"/>
<feature type="domain" description="NADP-dependent oxidoreductase" evidence="2">
    <location>
        <begin position="30"/>
        <end position="348"/>
    </location>
</feature>
<organism evidence="3 4">
    <name type="scientific">Mucor circinelloides f. lusitanicus</name>
    <name type="common">Mucor racemosus var. lusitanicus</name>
    <dbReference type="NCBI Taxonomy" id="29924"/>
    <lineage>
        <taxon>Eukaryota</taxon>
        <taxon>Fungi</taxon>
        <taxon>Fungi incertae sedis</taxon>
        <taxon>Mucoromycota</taxon>
        <taxon>Mucoromycotina</taxon>
        <taxon>Mucoromycetes</taxon>
        <taxon>Mucorales</taxon>
        <taxon>Mucorineae</taxon>
        <taxon>Mucoraceae</taxon>
        <taxon>Mucor</taxon>
    </lineage>
</organism>
<evidence type="ECO:0000259" key="2">
    <source>
        <dbReference type="Pfam" id="PF00248"/>
    </source>
</evidence>
<name>A0A8H4F162_MUCCL</name>
<evidence type="ECO:0000313" key="3">
    <source>
        <dbReference type="EMBL" id="KAF1802262.1"/>
    </source>
</evidence>
<dbReference type="InterPro" id="IPR050523">
    <property type="entry name" value="AKR_Detox_Biosynth"/>
</dbReference>
<evidence type="ECO:0000313" key="4">
    <source>
        <dbReference type="Proteomes" id="UP000469890"/>
    </source>
</evidence>
<dbReference type="GO" id="GO:0016491">
    <property type="term" value="F:oxidoreductase activity"/>
    <property type="evidence" value="ECO:0007669"/>
    <property type="project" value="UniProtKB-KW"/>
</dbReference>
<keyword evidence="1" id="KW-0560">Oxidoreductase</keyword>
<dbReference type="EMBL" id="JAAECE010000004">
    <property type="protein sequence ID" value="KAF1802262.1"/>
    <property type="molecule type" value="Genomic_DNA"/>
</dbReference>
<proteinExistence type="predicted"/>
<protein>
    <submittedName>
        <fullName evidence="3">NADP-dependent oxidoreductase domain-containing protein</fullName>
    </submittedName>
</protein>
<dbReference type="PRINTS" id="PR00069">
    <property type="entry name" value="ALDKETRDTASE"/>
</dbReference>
<accession>A0A8H4F162</accession>
<gene>
    <name evidence="3" type="ORF">FB192DRAFT_1428394</name>
</gene>
<reference evidence="3 4" key="1">
    <citation type="submission" date="2019-09" db="EMBL/GenBank/DDBJ databases">
        <authorList>
            <consortium name="DOE Joint Genome Institute"/>
            <person name="Mondo S.J."/>
            <person name="Navarro-Mendoza M.I."/>
            <person name="Perez-Arques C."/>
            <person name="Panchal S."/>
            <person name="Nicolas F.E."/>
            <person name="Ganguly P."/>
            <person name="Pangilinan J."/>
            <person name="Grigoriev I."/>
            <person name="Heitman J."/>
            <person name="Sanya K."/>
            <person name="Garre V."/>
        </authorList>
    </citation>
    <scope>NUCLEOTIDE SEQUENCE [LARGE SCALE GENOMIC DNA]</scope>
    <source>
        <strain evidence="3 4">MU402</strain>
    </source>
</reference>
<dbReference type="PANTHER" id="PTHR43364">
    <property type="entry name" value="NADH-SPECIFIC METHYLGLYOXAL REDUCTASE-RELATED"/>
    <property type="match status" value="1"/>
</dbReference>
<dbReference type="PANTHER" id="PTHR43364:SF4">
    <property type="entry name" value="NAD(P)-LINKED OXIDOREDUCTASE SUPERFAMILY PROTEIN"/>
    <property type="match status" value="1"/>
</dbReference>
<dbReference type="InterPro" id="IPR023210">
    <property type="entry name" value="NADP_OxRdtase_dom"/>
</dbReference>
<dbReference type="SUPFAM" id="SSF51430">
    <property type="entry name" value="NAD(P)-linked oxidoreductase"/>
    <property type="match status" value="1"/>
</dbReference>